<sequence length="144" mass="15807">MFRILTAGSLSVIGIILRGWKKAYNATQHHLDLDLDYDDDCDGQPADDFKLHLFINGLPAPSMDEVVPRAVEAGGNTDRFQISGRSYTSHETQTLTCHHWGVADCGPIGSGTWPYEPVAMMIFENEDGEVVAPEIVDGLNDGMK</sequence>
<accession>A0ABR1WAM6</accession>
<reference evidence="1 2" key="1">
    <citation type="submission" date="2023-01" db="EMBL/GenBank/DDBJ databases">
        <title>Analysis of 21 Apiospora genomes using comparative genomics revels a genus with tremendous synthesis potential of carbohydrate active enzymes and secondary metabolites.</title>
        <authorList>
            <person name="Sorensen T."/>
        </authorList>
    </citation>
    <scope>NUCLEOTIDE SEQUENCE [LARGE SCALE GENOMIC DNA]</scope>
    <source>
        <strain evidence="1 2">CBS 114990</strain>
    </source>
</reference>
<proteinExistence type="predicted"/>
<protein>
    <submittedName>
        <fullName evidence="1">Uncharacterized protein</fullName>
    </submittedName>
</protein>
<evidence type="ECO:0000313" key="2">
    <source>
        <dbReference type="Proteomes" id="UP001433268"/>
    </source>
</evidence>
<keyword evidence="2" id="KW-1185">Reference proteome</keyword>
<dbReference type="Proteomes" id="UP001433268">
    <property type="component" value="Unassembled WGS sequence"/>
</dbReference>
<gene>
    <name evidence="1" type="ORF">PG997_008366</name>
</gene>
<dbReference type="RefSeq" id="XP_066668023.1">
    <property type="nucleotide sequence ID" value="XM_066812681.1"/>
</dbReference>
<dbReference type="EMBL" id="JAQQWN010000006">
    <property type="protein sequence ID" value="KAK8080548.1"/>
    <property type="molecule type" value="Genomic_DNA"/>
</dbReference>
<evidence type="ECO:0000313" key="1">
    <source>
        <dbReference type="EMBL" id="KAK8080548.1"/>
    </source>
</evidence>
<organism evidence="1 2">
    <name type="scientific">Apiospora hydei</name>
    <dbReference type="NCBI Taxonomy" id="1337664"/>
    <lineage>
        <taxon>Eukaryota</taxon>
        <taxon>Fungi</taxon>
        <taxon>Dikarya</taxon>
        <taxon>Ascomycota</taxon>
        <taxon>Pezizomycotina</taxon>
        <taxon>Sordariomycetes</taxon>
        <taxon>Xylariomycetidae</taxon>
        <taxon>Amphisphaeriales</taxon>
        <taxon>Apiosporaceae</taxon>
        <taxon>Apiospora</taxon>
    </lineage>
</organism>
<dbReference type="GeneID" id="92045741"/>
<comment type="caution">
    <text evidence="1">The sequence shown here is derived from an EMBL/GenBank/DDBJ whole genome shotgun (WGS) entry which is preliminary data.</text>
</comment>
<name>A0ABR1WAM6_9PEZI</name>